<sequence length="46" mass="4911">MHTVGGVVTPAQPLMMVVPDDNPLKAEAFVENKDTGFVRAGQEAEI</sequence>
<reference evidence="1" key="1">
    <citation type="submission" date="2023-03" db="EMBL/GenBank/DDBJ databases">
        <authorList>
            <person name="Pearce D."/>
        </authorList>
    </citation>
    <scope>NUCLEOTIDE SEQUENCE</scope>
    <source>
        <strain evidence="1">Mc</strain>
    </source>
</reference>
<dbReference type="Proteomes" id="UP001158598">
    <property type="component" value="Chromosome"/>
</dbReference>
<dbReference type="RefSeq" id="WP_218800424.1">
    <property type="nucleotide sequence ID" value="NZ_CP079096.1"/>
</dbReference>
<protein>
    <submittedName>
        <fullName evidence="1">Uncharacterized protein</fullName>
    </submittedName>
</protein>
<evidence type="ECO:0000313" key="2">
    <source>
        <dbReference type="Proteomes" id="UP001158598"/>
    </source>
</evidence>
<proteinExistence type="predicted"/>
<dbReference type="EMBL" id="OX458332">
    <property type="protein sequence ID" value="CAI8844814.1"/>
    <property type="molecule type" value="Genomic_DNA"/>
</dbReference>
<accession>A0AA35Y0W5</accession>
<evidence type="ECO:0000313" key="1">
    <source>
        <dbReference type="EMBL" id="CAI8844814.1"/>
    </source>
</evidence>
<gene>
    <name evidence="1" type="ORF">MCNOR_2381</name>
</gene>
<organism evidence="1 2">
    <name type="scientific">Methylococcus capsulatus</name>
    <dbReference type="NCBI Taxonomy" id="414"/>
    <lineage>
        <taxon>Bacteria</taxon>
        <taxon>Pseudomonadati</taxon>
        <taxon>Pseudomonadota</taxon>
        <taxon>Gammaproteobacteria</taxon>
        <taxon>Methylococcales</taxon>
        <taxon>Methylococcaceae</taxon>
        <taxon>Methylococcus</taxon>
    </lineage>
</organism>
<dbReference type="GeneID" id="88225417"/>
<dbReference type="AlphaFoldDB" id="A0AA35Y0W5"/>
<name>A0AA35Y0W5_METCP</name>